<protein>
    <submittedName>
        <fullName evidence="4">Splicing factor 3B subunit 4-like</fullName>
    </submittedName>
</protein>
<feature type="signal peptide" evidence="2">
    <location>
        <begin position="1"/>
        <end position="22"/>
    </location>
</feature>
<sequence length="155" mass="16290">MNKKVVFVLAILFPFFPQASLAQCTSDDKPIPYPTDCTKFYLCPGNYILSCASGTHFSPLLLACDWPYLASCESGGQEEPPNPPEDPSGPPDTPPGSLQVRSRSDLGGQPEKPPGQPPGLSGELPGIPLGPPEKSPGPPSTLPGQPLSQANLQVL</sequence>
<organism evidence="4">
    <name type="scientific">Diabrotica virgifera virgifera</name>
    <name type="common">western corn rootworm</name>
    <dbReference type="NCBI Taxonomy" id="50390"/>
    <lineage>
        <taxon>Eukaryota</taxon>
        <taxon>Metazoa</taxon>
        <taxon>Ecdysozoa</taxon>
        <taxon>Arthropoda</taxon>
        <taxon>Hexapoda</taxon>
        <taxon>Insecta</taxon>
        <taxon>Pterygota</taxon>
        <taxon>Neoptera</taxon>
        <taxon>Endopterygota</taxon>
        <taxon>Coleoptera</taxon>
        <taxon>Polyphaga</taxon>
        <taxon>Cucujiformia</taxon>
        <taxon>Chrysomeloidea</taxon>
        <taxon>Chrysomelidae</taxon>
        <taxon>Galerucinae</taxon>
        <taxon>Diabroticina</taxon>
        <taxon>Diabroticites</taxon>
        <taxon>Diabrotica</taxon>
    </lineage>
</organism>
<dbReference type="Pfam" id="PF01607">
    <property type="entry name" value="CBM_14"/>
    <property type="match status" value="1"/>
</dbReference>
<feature type="domain" description="Chitin-binding type-2" evidence="3">
    <location>
        <begin position="21"/>
        <end position="74"/>
    </location>
</feature>
<dbReference type="Gene3D" id="2.170.140.10">
    <property type="entry name" value="Chitin binding domain"/>
    <property type="match status" value="1"/>
</dbReference>
<feature type="chain" id="PRO_5028280468" evidence="2">
    <location>
        <begin position="23"/>
        <end position="155"/>
    </location>
</feature>
<dbReference type="AlphaFoldDB" id="A0A6P7GJI0"/>
<dbReference type="GO" id="GO:0008061">
    <property type="term" value="F:chitin binding"/>
    <property type="evidence" value="ECO:0007669"/>
    <property type="project" value="InterPro"/>
</dbReference>
<keyword evidence="2" id="KW-0732">Signal</keyword>
<evidence type="ECO:0000259" key="3">
    <source>
        <dbReference type="PROSITE" id="PS50940"/>
    </source>
</evidence>
<gene>
    <name evidence="4" type="primary">LOC114343199</name>
</gene>
<name>A0A6P7GJI0_DIAVI</name>
<proteinExistence type="predicted"/>
<dbReference type="SMART" id="SM00494">
    <property type="entry name" value="ChtBD2"/>
    <property type="match status" value="1"/>
</dbReference>
<feature type="region of interest" description="Disordered" evidence="1">
    <location>
        <begin position="73"/>
        <end position="155"/>
    </location>
</feature>
<dbReference type="InterPro" id="IPR002557">
    <property type="entry name" value="Chitin-bd_dom"/>
</dbReference>
<dbReference type="InterPro" id="IPR036508">
    <property type="entry name" value="Chitin-bd_dom_sf"/>
</dbReference>
<reference evidence="4" key="1">
    <citation type="submission" date="2025-08" db="UniProtKB">
        <authorList>
            <consortium name="RefSeq"/>
        </authorList>
    </citation>
    <scope>IDENTIFICATION</scope>
    <source>
        <tissue evidence="4">Whole insect</tissue>
    </source>
</reference>
<dbReference type="SUPFAM" id="SSF57625">
    <property type="entry name" value="Invertebrate chitin-binding proteins"/>
    <property type="match status" value="1"/>
</dbReference>
<feature type="compositionally biased region" description="Polar residues" evidence="1">
    <location>
        <begin position="146"/>
        <end position="155"/>
    </location>
</feature>
<feature type="compositionally biased region" description="Low complexity" evidence="1">
    <location>
        <begin position="118"/>
        <end position="127"/>
    </location>
</feature>
<accession>A0A6P7GJI0</accession>
<evidence type="ECO:0000313" key="4">
    <source>
        <dbReference type="RefSeq" id="XP_028149809.1"/>
    </source>
</evidence>
<feature type="compositionally biased region" description="Pro residues" evidence="1">
    <location>
        <begin position="128"/>
        <end position="141"/>
    </location>
</feature>
<dbReference type="GO" id="GO:0005576">
    <property type="term" value="C:extracellular region"/>
    <property type="evidence" value="ECO:0007669"/>
    <property type="project" value="InterPro"/>
</dbReference>
<evidence type="ECO:0000256" key="1">
    <source>
        <dbReference type="SAM" id="MobiDB-lite"/>
    </source>
</evidence>
<dbReference type="InParanoid" id="A0A6P7GJI0"/>
<evidence type="ECO:0000256" key="2">
    <source>
        <dbReference type="SAM" id="SignalP"/>
    </source>
</evidence>
<dbReference type="RefSeq" id="XP_028149809.1">
    <property type="nucleotide sequence ID" value="XM_028294008.1"/>
</dbReference>
<dbReference type="PROSITE" id="PS50940">
    <property type="entry name" value="CHIT_BIND_II"/>
    <property type="match status" value="1"/>
</dbReference>
<feature type="compositionally biased region" description="Pro residues" evidence="1">
    <location>
        <begin position="80"/>
        <end position="94"/>
    </location>
</feature>